<keyword evidence="2" id="KW-0012">Acyltransferase</keyword>
<dbReference type="InterPro" id="IPR000073">
    <property type="entry name" value="AB_hydrolase_1"/>
</dbReference>
<dbReference type="Proteomes" id="UP000256862">
    <property type="component" value="Chromosome CO2235"/>
</dbReference>
<organism evidence="2">
    <name type="scientific">Cupriavidus oxalaticus</name>
    <dbReference type="NCBI Taxonomy" id="96344"/>
    <lineage>
        <taxon>Bacteria</taxon>
        <taxon>Pseudomonadati</taxon>
        <taxon>Pseudomonadota</taxon>
        <taxon>Betaproteobacteria</taxon>
        <taxon>Burkholderiales</taxon>
        <taxon>Burkholderiaceae</taxon>
        <taxon>Cupriavidus</taxon>
    </lineage>
</organism>
<dbReference type="GO" id="GO:0016746">
    <property type="term" value="F:acyltransferase activity"/>
    <property type="evidence" value="ECO:0007669"/>
    <property type="project" value="UniProtKB-KW"/>
</dbReference>
<dbReference type="PANTHER" id="PTHR42886:SF29">
    <property type="entry name" value="PUMMELIG, ISOFORM A"/>
    <property type="match status" value="1"/>
</dbReference>
<protein>
    <submittedName>
        <fullName evidence="2">Hydrolase or acyltransferase alpha/beta hydrolase superfamily</fullName>
    </submittedName>
</protein>
<dbReference type="EMBL" id="OGUS01000131">
    <property type="protein sequence ID" value="SPC17216.1"/>
    <property type="molecule type" value="Genomic_DNA"/>
</dbReference>
<dbReference type="PANTHER" id="PTHR42886">
    <property type="entry name" value="RE40534P-RELATED"/>
    <property type="match status" value="1"/>
</dbReference>
<accession>A0A375GEL7</accession>
<name>A0A375GEL7_9BURK</name>
<dbReference type="GO" id="GO:0016787">
    <property type="term" value="F:hydrolase activity"/>
    <property type="evidence" value="ECO:0007669"/>
    <property type="project" value="UniProtKB-KW"/>
</dbReference>
<sequence length="273" mass="31276">MRGGAAMREIIHFSHANGFPVTTYRKLFGELDGEFEFRAVDRYGHRPQFPVTRGWPHLVEELLEEVGRQYREPVWLVGHSLGGFLSMMAALRRPEWVRGVVMLDSPIIDGWRASLLKTAQVLGIDEKPGPAAVTKNRRTHWPDAEAVWQHFRGKPNFAVWDQEVLRDYALHGTEPTGKDNERRLRFDREVEYWIYRTLPTSLGRKLRRGAPVPVGFVAGTRSREVRQCGLAATRKLVGENLRFIEGGHLYPMERPQETAQLVRDLIGAMRGGR</sequence>
<dbReference type="InterPro" id="IPR029058">
    <property type="entry name" value="AB_hydrolase_fold"/>
</dbReference>
<dbReference type="AlphaFoldDB" id="A0A375GEL7"/>
<dbReference type="Pfam" id="PF12697">
    <property type="entry name" value="Abhydrolase_6"/>
    <property type="match status" value="1"/>
</dbReference>
<reference evidence="2" key="1">
    <citation type="submission" date="2018-01" db="EMBL/GenBank/DDBJ databases">
        <authorList>
            <person name="Clerissi C."/>
        </authorList>
    </citation>
    <scope>NUCLEOTIDE SEQUENCE</scope>
    <source>
        <strain evidence="2">Cupriavidus oxalaticus LMG 2235</strain>
    </source>
</reference>
<feature type="domain" description="AB hydrolase-1" evidence="1">
    <location>
        <begin position="16"/>
        <end position="260"/>
    </location>
</feature>
<keyword evidence="2" id="KW-0808">Transferase</keyword>
<gene>
    <name evidence="2" type="ORF">CO2235_90090</name>
</gene>
<dbReference type="Gene3D" id="3.40.50.1820">
    <property type="entry name" value="alpha/beta hydrolase"/>
    <property type="match status" value="1"/>
</dbReference>
<proteinExistence type="predicted"/>
<comment type="caution">
    <text evidence="2">The sequence shown here is derived from an EMBL/GenBank/DDBJ whole genome shotgun (WGS) entry which is preliminary data.</text>
</comment>
<dbReference type="SUPFAM" id="SSF53474">
    <property type="entry name" value="alpha/beta-Hydrolases"/>
    <property type="match status" value="1"/>
</dbReference>
<keyword evidence="2" id="KW-0378">Hydrolase</keyword>
<evidence type="ECO:0000259" key="1">
    <source>
        <dbReference type="Pfam" id="PF12697"/>
    </source>
</evidence>
<evidence type="ECO:0000313" key="2">
    <source>
        <dbReference type="EMBL" id="SPC17216.1"/>
    </source>
</evidence>